<evidence type="ECO:0000313" key="7">
    <source>
        <dbReference type="EMBL" id="KAF0297990.1"/>
    </source>
</evidence>
<keyword evidence="3" id="KW-0378">Hydrolase</keyword>
<dbReference type="InterPro" id="IPR009003">
    <property type="entry name" value="Peptidase_S1_PA"/>
</dbReference>
<feature type="chain" id="PRO_5025581842" evidence="4">
    <location>
        <begin position="16"/>
        <end position="474"/>
    </location>
</feature>
<dbReference type="Pfam" id="PF00431">
    <property type="entry name" value="CUB"/>
    <property type="match status" value="1"/>
</dbReference>
<dbReference type="InterPro" id="IPR043504">
    <property type="entry name" value="Peptidase_S1_PA_chymotrypsin"/>
</dbReference>
<dbReference type="PANTHER" id="PTHR24252">
    <property type="entry name" value="ACROSIN-RELATED"/>
    <property type="match status" value="1"/>
</dbReference>
<evidence type="ECO:0000256" key="1">
    <source>
        <dbReference type="ARBA" id="ARBA00023157"/>
    </source>
</evidence>
<dbReference type="Gene3D" id="2.40.10.10">
    <property type="entry name" value="Trypsin-like serine proteases"/>
    <property type="match status" value="1"/>
</dbReference>
<dbReference type="InterPro" id="IPR033116">
    <property type="entry name" value="TRYPSIN_SER"/>
</dbReference>
<keyword evidence="1" id="KW-1015">Disulfide bond</keyword>
<keyword evidence="3 7" id="KW-0645">Protease</keyword>
<dbReference type="InterPro" id="IPR001314">
    <property type="entry name" value="Peptidase_S1A"/>
</dbReference>
<dbReference type="FunFam" id="2.40.10.10:FF:000068">
    <property type="entry name" value="transmembrane protease serine 2"/>
    <property type="match status" value="1"/>
</dbReference>
<keyword evidence="7" id="KW-0472">Membrane</keyword>
<dbReference type="Proteomes" id="UP000440578">
    <property type="component" value="Unassembled WGS sequence"/>
</dbReference>
<dbReference type="InterPro" id="IPR018114">
    <property type="entry name" value="TRYPSIN_HIS"/>
</dbReference>
<comment type="caution">
    <text evidence="2">Lacks conserved residue(s) required for the propagation of feature annotation.</text>
</comment>
<dbReference type="AlphaFoldDB" id="A0A6A4W2P6"/>
<protein>
    <submittedName>
        <fullName evidence="7">Transmembrane protease serine 6</fullName>
    </submittedName>
</protein>
<dbReference type="SUPFAM" id="SSF49854">
    <property type="entry name" value="Spermadhesin, CUB domain"/>
    <property type="match status" value="1"/>
</dbReference>
<dbReference type="CDD" id="cd00190">
    <property type="entry name" value="Tryp_SPc"/>
    <property type="match status" value="1"/>
</dbReference>
<reference evidence="7 8" key="1">
    <citation type="submission" date="2019-07" db="EMBL/GenBank/DDBJ databases">
        <title>Draft genome assembly of a fouling barnacle, Amphibalanus amphitrite (Darwin, 1854): The first reference genome for Thecostraca.</title>
        <authorList>
            <person name="Kim W."/>
        </authorList>
    </citation>
    <scope>NUCLEOTIDE SEQUENCE [LARGE SCALE GENOMIC DNA]</scope>
    <source>
        <strain evidence="7">SNU_AA5</strain>
        <tissue evidence="7">Soma without cirri and trophi</tissue>
    </source>
</reference>
<dbReference type="EMBL" id="VIIS01001453">
    <property type="protein sequence ID" value="KAF0297990.1"/>
    <property type="molecule type" value="Genomic_DNA"/>
</dbReference>
<dbReference type="PROSITE" id="PS01180">
    <property type="entry name" value="CUB"/>
    <property type="match status" value="1"/>
</dbReference>
<accession>A0A6A4W2P6</accession>
<evidence type="ECO:0000256" key="4">
    <source>
        <dbReference type="SAM" id="SignalP"/>
    </source>
</evidence>
<dbReference type="SMART" id="SM00042">
    <property type="entry name" value="CUB"/>
    <property type="match status" value="1"/>
</dbReference>
<feature type="signal peptide" evidence="4">
    <location>
        <begin position="1"/>
        <end position="15"/>
    </location>
</feature>
<dbReference type="PROSITE" id="PS00135">
    <property type="entry name" value="TRYPSIN_SER"/>
    <property type="match status" value="1"/>
</dbReference>
<dbReference type="Gene3D" id="2.60.120.290">
    <property type="entry name" value="Spermadhesin, CUB domain"/>
    <property type="match status" value="1"/>
</dbReference>
<evidence type="ECO:0000256" key="2">
    <source>
        <dbReference type="PROSITE-ProRule" id="PRU00059"/>
    </source>
</evidence>
<keyword evidence="3" id="KW-0720">Serine protease</keyword>
<organism evidence="7 8">
    <name type="scientific">Amphibalanus amphitrite</name>
    <name type="common">Striped barnacle</name>
    <name type="synonym">Balanus amphitrite</name>
    <dbReference type="NCBI Taxonomy" id="1232801"/>
    <lineage>
        <taxon>Eukaryota</taxon>
        <taxon>Metazoa</taxon>
        <taxon>Ecdysozoa</taxon>
        <taxon>Arthropoda</taxon>
        <taxon>Crustacea</taxon>
        <taxon>Multicrustacea</taxon>
        <taxon>Cirripedia</taxon>
        <taxon>Thoracica</taxon>
        <taxon>Thoracicalcarea</taxon>
        <taxon>Balanomorpha</taxon>
        <taxon>Balanoidea</taxon>
        <taxon>Balanidae</taxon>
        <taxon>Amphibalaninae</taxon>
        <taxon>Amphibalanus</taxon>
    </lineage>
</organism>
<dbReference type="InterPro" id="IPR000859">
    <property type="entry name" value="CUB_dom"/>
</dbReference>
<dbReference type="PROSITE" id="PS00134">
    <property type="entry name" value="TRYPSIN_HIS"/>
    <property type="match status" value="1"/>
</dbReference>
<keyword evidence="4" id="KW-0732">Signal</keyword>
<evidence type="ECO:0000313" key="8">
    <source>
        <dbReference type="Proteomes" id="UP000440578"/>
    </source>
</evidence>
<dbReference type="PROSITE" id="PS50240">
    <property type="entry name" value="TRYPSIN_DOM"/>
    <property type="match status" value="1"/>
</dbReference>
<dbReference type="Pfam" id="PF00089">
    <property type="entry name" value="Trypsin"/>
    <property type="match status" value="1"/>
</dbReference>
<dbReference type="SUPFAM" id="SSF50494">
    <property type="entry name" value="Trypsin-like serine proteases"/>
    <property type="match status" value="1"/>
</dbReference>
<dbReference type="SMART" id="SM00020">
    <property type="entry name" value="Tryp_SPc"/>
    <property type="match status" value="1"/>
</dbReference>
<feature type="domain" description="CUB" evidence="5">
    <location>
        <begin position="82"/>
        <end position="194"/>
    </location>
</feature>
<keyword evidence="8" id="KW-1185">Reference proteome</keyword>
<dbReference type="InterPro" id="IPR035914">
    <property type="entry name" value="Sperma_CUB_dom_sf"/>
</dbReference>
<evidence type="ECO:0000259" key="6">
    <source>
        <dbReference type="PROSITE" id="PS50240"/>
    </source>
</evidence>
<gene>
    <name evidence="7" type="primary">TMPRSS6_0</name>
    <name evidence="7" type="ORF">FJT64_000488</name>
</gene>
<evidence type="ECO:0000259" key="5">
    <source>
        <dbReference type="PROSITE" id="PS01180"/>
    </source>
</evidence>
<dbReference type="GO" id="GO:0006508">
    <property type="term" value="P:proteolysis"/>
    <property type="evidence" value="ECO:0007669"/>
    <property type="project" value="UniProtKB-KW"/>
</dbReference>
<sequence length="474" mass="51379">MALLVFICLTVGIASDLPSSAASVLLPLQQERPAEKHVCPELAGTTGAQELSDDAKHICPSQENIIVPKPKARTTFTAFRRCENLVGESKTSKLAPGNYVFQSPNYPANYSDNTNISWSFTVDEGNIISIDCADFDVEGYDSPFCLYDWLDINGKRFCGNNSTVRIVSTDSLHLQFISDSIFNRKGFSCDIVVKNNPAPDGGSSINCTCGQVNRTTRIVGGTETEESEYPWQAGVWPVYGERVLLCNGSVLSSRYVLTAAHCVQGTPSVVMVMLGNVRGNPPSGEESFQASRILVHPLWEQSRIFHDFALLQLNRQIPFSSYVSPVCLPTPGETYEDLVATASGLGKLSTEGPVSDALMEVDLYILDPINCGAMMHLLELPYNSSVVLCAGGTGGKGTCFGDSGGPLVTEVDGRFVLVGITSFGKGGCAIADQPAFFARVTGVLDWIVENTADSTYCSWTPWRAPYEKHKRRCT</sequence>
<dbReference type="GO" id="GO:0004252">
    <property type="term" value="F:serine-type endopeptidase activity"/>
    <property type="evidence" value="ECO:0007669"/>
    <property type="project" value="InterPro"/>
</dbReference>
<dbReference type="PRINTS" id="PR00722">
    <property type="entry name" value="CHYMOTRYPSIN"/>
</dbReference>
<comment type="caution">
    <text evidence="7">The sequence shown here is derived from an EMBL/GenBank/DDBJ whole genome shotgun (WGS) entry which is preliminary data.</text>
</comment>
<keyword evidence="7" id="KW-0812">Transmembrane</keyword>
<proteinExistence type="predicted"/>
<dbReference type="InterPro" id="IPR001254">
    <property type="entry name" value="Trypsin_dom"/>
</dbReference>
<dbReference type="CDD" id="cd00041">
    <property type="entry name" value="CUB"/>
    <property type="match status" value="1"/>
</dbReference>
<dbReference type="OrthoDB" id="5565075at2759"/>
<name>A0A6A4W2P6_AMPAM</name>
<evidence type="ECO:0000256" key="3">
    <source>
        <dbReference type="RuleBase" id="RU363034"/>
    </source>
</evidence>
<dbReference type="PANTHER" id="PTHR24252:SF7">
    <property type="entry name" value="HYALIN"/>
    <property type="match status" value="1"/>
</dbReference>
<feature type="domain" description="Peptidase S1" evidence="6">
    <location>
        <begin position="218"/>
        <end position="452"/>
    </location>
</feature>